<keyword evidence="2" id="KW-0963">Cytoplasm</keyword>
<name>Q75A38_EREGS</name>
<dbReference type="Proteomes" id="UP000000591">
    <property type="component" value="Chromosome IV"/>
</dbReference>
<dbReference type="GeneID" id="4620326"/>
<evidence type="ECO:0000256" key="1">
    <source>
        <dbReference type="ARBA" id="ARBA00011047"/>
    </source>
</evidence>
<keyword evidence="2" id="KW-0479">Metal-binding</keyword>
<dbReference type="OrthoDB" id="360540at2759"/>
<dbReference type="GO" id="GO:0005737">
    <property type="term" value="C:cytoplasm"/>
    <property type="evidence" value="ECO:0000318"/>
    <property type="project" value="GO_Central"/>
</dbReference>
<sequence>MSTEYAALTKIAVTAEHIKKCAFSSWYEAFKGHTPRAEVIRPLPEAFVRYLEQDGIRLAQEEGSVSFYTQELEQTAENEYSDWEGGDSASERSCVPVDPVADFPEVHARVKQAIARFGAVAPKLNWSAPKDATWLLPNNSMKCSEANDVYLLLNGSGHVMHDLQDAFRECVDGGAERPAPELVLREWFNLNPALEFRVFVRDGEVLGACQRDLNYYDYLKPLEEQLRTAIEDFVHEVMLQRFPDDTFVADVYIPRPFTKVWLIDVNPFARKTDPLLFSWNELCTLKPDAEGQPELRLVAENNIGRFAAKEHSENQVPLDVVEAGLNPQSMQKLVETWRDLLKIQEEE</sequence>
<dbReference type="HOGENOM" id="CLU_034402_2_0_1"/>
<comment type="similarity">
    <text evidence="1 2">Belongs to the CDC123 family.</text>
</comment>
<dbReference type="PANTHER" id="PTHR15323">
    <property type="entry name" value="D123 PROTEIN"/>
    <property type="match status" value="1"/>
</dbReference>
<dbReference type="GO" id="GO:0005524">
    <property type="term" value="F:ATP binding"/>
    <property type="evidence" value="ECO:0007669"/>
    <property type="project" value="UniProtKB-KW"/>
</dbReference>
<dbReference type="PIRSF" id="PIRSF007807">
    <property type="entry name" value="Cdc123"/>
    <property type="match status" value="1"/>
</dbReference>
<dbReference type="EMBL" id="AE016817">
    <property type="protein sequence ID" value="AAS52001.1"/>
    <property type="molecule type" value="Genomic_DNA"/>
</dbReference>
<dbReference type="InParanoid" id="Q75A38"/>
<dbReference type="STRING" id="284811.Q75A38"/>
<dbReference type="OMA" id="TFPDPNF"/>
<keyword evidence="2" id="KW-0067">ATP-binding</keyword>
<dbReference type="eggNOG" id="KOG2983">
    <property type="taxonomic scope" value="Eukaryota"/>
</dbReference>
<reference evidence="4" key="2">
    <citation type="journal article" date="2013" name="G3 (Bethesda)">
        <title>Genomes of Ashbya fungi isolated from insects reveal four mating-type loci, numerous translocations, lack of transposons, and distinct gene duplications.</title>
        <authorList>
            <person name="Dietrich F.S."/>
            <person name="Voegeli S."/>
            <person name="Kuo S."/>
            <person name="Philippsen P."/>
        </authorList>
    </citation>
    <scope>GENOME REANNOTATION</scope>
    <source>
        <strain evidence="4">ATCC 10895 / CBS 109.51 / FGSC 9923 / NRRL Y-1056</strain>
    </source>
</reference>
<dbReference type="RefSeq" id="NP_984177.1">
    <property type="nucleotide sequence ID" value="NM_209530.1"/>
</dbReference>
<evidence type="ECO:0000313" key="3">
    <source>
        <dbReference type="EMBL" id="AAS52001.1"/>
    </source>
</evidence>
<dbReference type="KEGG" id="ago:AGOS_ADR081C"/>
<proteinExistence type="inferred from homology"/>
<dbReference type="InterPro" id="IPR009772">
    <property type="entry name" value="CDC123"/>
</dbReference>
<dbReference type="Pfam" id="PF07065">
    <property type="entry name" value="D123"/>
    <property type="match status" value="1"/>
</dbReference>
<organism evidence="3 4">
    <name type="scientific">Eremothecium gossypii (strain ATCC 10895 / CBS 109.51 / FGSC 9923 / NRRL Y-1056)</name>
    <name type="common">Yeast</name>
    <name type="synonym">Ashbya gossypii</name>
    <dbReference type="NCBI Taxonomy" id="284811"/>
    <lineage>
        <taxon>Eukaryota</taxon>
        <taxon>Fungi</taxon>
        <taxon>Dikarya</taxon>
        <taxon>Ascomycota</taxon>
        <taxon>Saccharomycotina</taxon>
        <taxon>Saccharomycetes</taxon>
        <taxon>Saccharomycetales</taxon>
        <taxon>Saccharomycetaceae</taxon>
        <taxon>Eremothecium</taxon>
    </lineage>
</organism>
<evidence type="ECO:0000256" key="2">
    <source>
        <dbReference type="PIRNR" id="PIRNR007807"/>
    </source>
</evidence>
<gene>
    <name evidence="3" type="ORF">AGOS_ADR081C</name>
</gene>
<reference evidence="3 4" key="1">
    <citation type="journal article" date="2004" name="Science">
        <title>The Ashbya gossypii genome as a tool for mapping the ancient Saccharomyces cerevisiae genome.</title>
        <authorList>
            <person name="Dietrich F.S."/>
            <person name="Voegeli S."/>
            <person name="Brachat S."/>
            <person name="Lerch A."/>
            <person name="Gates K."/>
            <person name="Steiner S."/>
            <person name="Mohr C."/>
            <person name="Pohlmann R."/>
            <person name="Luedi P."/>
            <person name="Choi S."/>
            <person name="Wing R.A."/>
            <person name="Flavier A."/>
            <person name="Gaffney T.D."/>
            <person name="Philippsen P."/>
        </authorList>
    </citation>
    <scope>NUCLEOTIDE SEQUENCE [LARGE SCALE GENOMIC DNA]</scope>
    <source>
        <strain evidence="4">ATCC 10895 / CBS 109.51 / FGSC 9923 / NRRL Y-1056</strain>
    </source>
</reference>
<keyword evidence="2" id="KW-0547">Nucleotide-binding</keyword>
<accession>Q75A38</accession>
<evidence type="ECO:0000313" key="4">
    <source>
        <dbReference type="Proteomes" id="UP000000591"/>
    </source>
</evidence>
<dbReference type="AlphaFoldDB" id="Q75A38"/>
<keyword evidence="2" id="KW-0143">Chaperone</keyword>
<dbReference type="FunCoup" id="Q75A38">
    <property type="interactions" value="787"/>
</dbReference>
<keyword evidence="2" id="KW-0460">Magnesium</keyword>
<dbReference type="PANTHER" id="PTHR15323:SF6">
    <property type="entry name" value="CELL DIVISION CYCLE PROTEIN 123 HOMOLOG"/>
    <property type="match status" value="1"/>
</dbReference>
<protein>
    <recommendedName>
        <fullName evidence="2">Translation initiation factor eIF2 assembly protein</fullName>
    </recommendedName>
</protein>
<keyword evidence="4" id="KW-1185">Reference proteome</keyword>
<dbReference type="GO" id="GO:0046872">
    <property type="term" value="F:metal ion binding"/>
    <property type="evidence" value="ECO:0007669"/>
    <property type="project" value="UniProtKB-KW"/>
</dbReference>
<comment type="subcellular location">
    <subcellularLocation>
        <location evidence="2">Cytoplasm</location>
    </subcellularLocation>
</comment>